<proteinExistence type="predicted"/>
<name>A0AA40KBI3_9PEZI</name>
<protein>
    <submittedName>
        <fullName evidence="1">Uncharacterized protein</fullName>
    </submittedName>
</protein>
<reference evidence="1" key="1">
    <citation type="submission" date="2023-06" db="EMBL/GenBank/DDBJ databases">
        <title>Genome-scale phylogeny and comparative genomics of the fungal order Sordariales.</title>
        <authorList>
            <consortium name="Lawrence Berkeley National Laboratory"/>
            <person name="Hensen N."/>
            <person name="Bonometti L."/>
            <person name="Westerberg I."/>
            <person name="Brannstrom I.O."/>
            <person name="Guillou S."/>
            <person name="Cros-Aarteil S."/>
            <person name="Calhoun S."/>
            <person name="Haridas S."/>
            <person name="Kuo A."/>
            <person name="Mondo S."/>
            <person name="Pangilinan J."/>
            <person name="Riley R."/>
            <person name="LaButti K."/>
            <person name="Andreopoulos B."/>
            <person name="Lipzen A."/>
            <person name="Chen C."/>
            <person name="Yanf M."/>
            <person name="Daum C."/>
            <person name="Ng V."/>
            <person name="Clum A."/>
            <person name="Steindorff A."/>
            <person name="Ohm R."/>
            <person name="Martin F."/>
            <person name="Silar P."/>
            <person name="Natvig D."/>
            <person name="Lalanne C."/>
            <person name="Gautier V."/>
            <person name="Ament-velasquez S.L."/>
            <person name="Kruys A."/>
            <person name="Hutchinson M.I."/>
            <person name="Powell A.J."/>
            <person name="Barry K."/>
            <person name="Miller A.N."/>
            <person name="Grigoriev I.V."/>
            <person name="Debuchy R."/>
            <person name="Gladieux P."/>
            <person name="Thoren M.H."/>
            <person name="Johannesson H."/>
        </authorList>
    </citation>
    <scope>NUCLEOTIDE SEQUENCE</scope>
    <source>
        <strain evidence="1">SMH3187-1</strain>
    </source>
</reference>
<dbReference type="Proteomes" id="UP001172155">
    <property type="component" value="Unassembled WGS sequence"/>
</dbReference>
<gene>
    <name evidence="1" type="ORF">B0T18DRAFT_395995</name>
</gene>
<evidence type="ECO:0000313" key="1">
    <source>
        <dbReference type="EMBL" id="KAK0753104.1"/>
    </source>
</evidence>
<organism evidence="1 2">
    <name type="scientific">Schizothecium vesticola</name>
    <dbReference type="NCBI Taxonomy" id="314040"/>
    <lineage>
        <taxon>Eukaryota</taxon>
        <taxon>Fungi</taxon>
        <taxon>Dikarya</taxon>
        <taxon>Ascomycota</taxon>
        <taxon>Pezizomycotina</taxon>
        <taxon>Sordariomycetes</taxon>
        <taxon>Sordariomycetidae</taxon>
        <taxon>Sordariales</taxon>
        <taxon>Schizotheciaceae</taxon>
        <taxon>Schizothecium</taxon>
    </lineage>
</organism>
<comment type="caution">
    <text evidence="1">The sequence shown here is derived from an EMBL/GenBank/DDBJ whole genome shotgun (WGS) entry which is preliminary data.</text>
</comment>
<dbReference type="EMBL" id="JAUKUD010000001">
    <property type="protein sequence ID" value="KAK0753104.1"/>
    <property type="molecule type" value="Genomic_DNA"/>
</dbReference>
<sequence>MVEGGGGAWKDCLFFPSAREACLSVAGVQDPKYGTGILYVPMSNVQSRLLNCKHGSQFFSVLFQLSLRHHHHHQPTIFASSPPHSTSPTL</sequence>
<dbReference type="AlphaFoldDB" id="A0AA40KBI3"/>
<keyword evidence="2" id="KW-1185">Reference proteome</keyword>
<evidence type="ECO:0000313" key="2">
    <source>
        <dbReference type="Proteomes" id="UP001172155"/>
    </source>
</evidence>
<accession>A0AA40KBI3</accession>